<evidence type="ECO:0000313" key="3">
    <source>
        <dbReference type="Proteomes" id="UP000253507"/>
    </source>
</evidence>
<dbReference type="Proteomes" id="UP000253507">
    <property type="component" value="Unassembled WGS sequence"/>
</dbReference>
<feature type="compositionally biased region" description="Pro residues" evidence="1">
    <location>
        <begin position="365"/>
        <end position="376"/>
    </location>
</feature>
<reference evidence="2 3" key="1">
    <citation type="submission" date="2018-06" db="EMBL/GenBank/DDBJ databases">
        <title>Streptomyces reniochalinae sp. nov. and Streptomyces diacarnus sp. nov. from marine sponges.</title>
        <authorList>
            <person name="Li L."/>
        </authorList>
    </citation>
    <scope>NUCLEOTIDE SEQUENCE [LARGE SCALE GENOMIC DNA]</scope>
    <source>
        <strain evidence="2 3">LHW50302</strain>
    </source>
</reference>
<evidence type="ECO:0000256" key="1">
    <source>
        <dbReference type="SAM" id="MobiDB-lite"/>
    </source>
</evidence>
<proteinExistence type="predicted"/>
<dbReference type="RefSeq" id="WP_114015353.1">
    <property type="nucleotide sequence ID" value="NZ_QOIM01000030.1"/>
</dbReference>
<name>A0A367EM19_9ACTN</name>
<feature type="compositionally biased region" description="Pro residues" evidence="1">
    <location>
        <begin position="342"/>
        <end position="357"/>
    </location>
</feature>
<sequence>MSFPAGDPNFSGAKTPAFDTLVSGHARAAFLLEQLAGDLWGELNRMGVDTSPALRIRTLAERARSQATELQTRQSRVHHMQRTKTGAKLCTVEGIFWELSESPTPTPQPGEPAPTDPAKLSIELWDANLLPRAGRLRPDGTPFSREEDAVLSWIDAHRASILAEARKWNVSPQAIAAAIAWEAMKNVKHIPADMLAGTGVGTEVPNASFGPGKVHVDFPLVRQIEERGYLPRRSVPEREKLLSTDEGSIQYIAAIMGAYSKVTEDGWKGPKPYSIRYDVPMLTQLYQGSDLEQWEQNLSTRRKEGDWRTPRIGNPMAEWAGENEEFLNAALPKDPWKVDPTPAKPVRPPGPAAPPLSPSTTPAPRTGPSPTPRWND</sequence>
<accession>A0A367EM19</accession>
<gene>
    <name evidence="2" type="ORF">DQ392_10820</name>
</gene>
<comment type="caution">
    <text evidence="2">The sequence shown here is derived from an EMBL/GenBank/DDBJ whole genome shotgun (WGS) entry which is preliminary data.</text>
</comment>
<protein>
    <submittedName>
        <fullName evidence="2">Uncharacterized protein</fullName>
    </submittedName>
</protein>
<organism evidence="2 3">
    <name type="scientific">Streptomyces reniochalinae</name>
    <dbReference type="NCBI Taxonomy" id="2250578"/>
    <lineage>
        <taxon>Bacteria</taxon>
        <taxon>Bacillati</taxon>
        <taxon>Actinomycetota</taxon>
        <taxon>Actinomycetes</taxon>
        <taxon>Kitasatosporales</taxon>
        <taxon>Streptomycetaceae</taxon>
        <taxon>Streptomyces</taxon>
    </lineage>
</organism>
<dbReference type="AlphaFoldDB" id="A0A367EM19"/>
<dbReference type="OrthoDB" id="4338521at2"/>
<dbReference type="EMBL" id="QOIM01000030">
    <property type="protein sequence ID" value="RCG19176.1"/>
    <property type="molecule type" value="Genomic_DNA"/>
</dbReference>
<keyword evidence="3" id="KW-1185">Reference proteome</keyword>
<evidence type="ECO:0000313" key="2">
    <source>
        <dbReference type="EMBL" id="RCG19176.1"/>
    </source>
</evidence>
<feature type="region of interest" description="Disordered" evidence="1">
    <location>
        <begin position="326"/>
        <end position="376"/>
    </location>
</feature>